<dbReference type="EMBL" id="KN832602">
    <property type="protein sequence ID" value="KII82884.1"/>
    <property type="molecule type" value="Genomic_DNA"/>
</dbReference>
<evidence type="ECO:0000256" key="2">
    <source>
        <dbReference type="SAM" id="MobiDB-lite"/>
    </source>
</evidence>
<reference evidence="3 4" key="1">
    <citation type="submission" date="2014-06" db="EMBL/GenBank/DDBJ databases">
        <title>Evolutionary Origins and Diversification of the Mycorrhizal Mutualists.</title>
        <authorList>
            <consortium name="DOE Joint Genome Institute"/>
            <consortium name="Mycorrhizal Genomics Consortium"/>
            <person name="Kohler A."/>
            <person name="Kuo A."/>
            <person name="Nagy L.G."/>
            <person name="Floudas D."/>
            <person name="Copeland A."/>
            <person name="Barry K.W."/>
            <person name="Cichocki N."/>
            <person name="Veneault-Fourrey C."/>
            <person name="LaButti K."/>
            <person name="Lindquist E.A."/>
            <person name="Lipzen A."/>
            <person name="Lundell T."/>
            <person name="Morin E."/>
            <person name="Murat C."/>
            <person name="Riley R."/>
            <person name="Ohm R."/>
            <person name="Sun H."/>
            <person name="Tunlid A."/>
            <person name="Henrissat B."/>
            <person name="Grigoriev I.V."/>
            <person name="Hibbett D.S."/>
            <person name="Martin F."/>
        </authorList>
    </citation>
    <scope>NUCLEOTIDE SEQUENCE [LARGE SCALE GENOMIC DNA]</scope>
    <source>
        <strain evidence="3 4">FD-325 SS-3</strain>
    </source>
</reference>
<dbReference type="OrthoDB" id="2921818at2759"/>
<feature type="region of interest" description="Disordered" evidence="2">
    <location>
        <begin position="1020"/>
        <end position="1044"/>
    </location>
</feature>
<keyword evidence="4" id="KW-1185">Reference proteome</keyword>
<evidence type="ECO:0000313" key="4">
    <source>
        <dbReference type="Proteomes" id="UP000053263"/>
    </source>
</evidence>
<keyword evidence="1" id="KW-0945">Host-virus interaction</keyword>
<feature type="region of interest" description="Disordered" evidence="2">
    <location>
        <begin position="955"/>
        <end position="980"/>
    </location>
</feature>
<accession>A0A0C9T131</accession>
<feature type="region of interest" description="Disordered" evidence="2">
    <location>
        <begin position="287"/>
        <end position="309"/>
    </location>
</feature>
<dbReference type="Proteomes" id="UP000053263">
    <property type="component" value="Unassembled WGS sequence"/>
</dbReference>
<evidence type="ECO:0000313" key="3">
    <source>
        <dbReference type="EMBL" id="KII82884.1"/>
    </source>
</evidence>
<dbReference type="PANTHER" id="PTHR13037:SF24">
    <property type="entry name" value="POLYCOMB PROTEIN PCL-RELATED"/>
    <property type="match status" value="1"/>
</dbReference>
<name>A0A0C9T131_PLICR</name>
<organism evidence="3 4">
    <name type="scientific">Plicaturopsis crispa FD-325 SS-3</name>
    <dbReference type="NCBI Taxonomy" id="944288"/>
    <lineage>
        <taxon>Eukaryota</taxon>
        <taxon>Fungi</taxon>
        <taxon>Dikarya</taxon>
        <taxon>Basidiomycota</taxon>
        <taxon>Agaricomycotina</taxon>
        <taxon>Agaricomycetes</taxon>
        <taxon>Agaricomycetidae</taxon>
        <taxon>Amylocorticiales</taxon>
        <taxon>Amylocorticiaceae</taxon>
        <taxon>Plicatura</taxon>
        <taxon>Plicaturopsis crispa</taxon>
    </lineage>
</organism>
<gene>
    <name evidence="3" type="ORF">PLICRDRAFT_33190</name>
</gene>
<sequence length="1260" mass="139283">MPLTIDFNGVYTSMRTRAQRVNNPIMRDNITRRILAYQATHPKFATAVRAALRPPRPAPLQIVPFKFSQPFKPGLMSTANTAPAALRRQAAARFFPNLAMHMPLTTDVNGVYSSMPTRAQGLNTRIMRDTISRPILDYHAIHPKYARAVRAALRTNGAFNAASPTVVPTSLSLGSTSPTNTSAWLKSASRRRRRAGSRVVQPATRPEYLLIISRVHDKITTFTIRMMAPIVFRSTILASMSLDHSSRLRRRSIFPNATLSFDPVQLRFSRAYRKSLRVHLFSRAPYSSGANPNSPHVPQPTNPPQSFAQPFSPPTANVAGTLTFNNSPNATVPCYAMAPIFAQSVSSIDHNKSMTRLSAKRSAFPPLVSAQRQKQNITANKDVRAAGFFARAALYTVNQHSVEEPKHEIMAIFGSLIPMPPVLAHFPPFDTAPSPSTDSMLTPAAPATKGFRPTPIDTAKFATSRGAQRSQARTLDAFILRTVLLRLPTLSPAISPFLDSYAAGKEVHTLLPLLSFSFAFFRLHSPAKQASRLSLSPFSASVSIPAPSLFAHLFRHPIDMTSGYFAASNSQVPLSVFLTAGTVPWLFLNDPSVRMPSNAYDLKDALSHDTAFHPDTGELTSLEWGRTIDWHRRDQPWRAFIPTTSPTPQAAWWLSYGTIAPVVPQVAGDRQPRPVPYAFSQGLRRQVANDFADVESAILLVAAQANMPVCKTTRVPVHTPARYAGALDASWLTKADAAQAWGTARRLMCDALGWLNWASALWDSSESSLQHHVVDKFTQTCERFGVGMTQYRGVLVDLTRDWRDINIEFLVRHDVPIVYPWTDSESSNPRFGRMSPQWLQALTRHLPPSSSDPMPPLSFHRPKVAKDLNDSGALHPLTFDRFFQVVVRSPQPGRPGSNNVPRSLTHWCIDFEEWGLRPLDTRTVQQAYRLRYFYRDFHDQSTHLRIYYRHRPVSNRSLPAPSADSDSGGDTDDDDGFPPSEAIDFVREFGRFRYAPQDTSRSHDLVTGDPVYRPILRSTVRGVVETPNPSTEPHPSGQRRPLLLAPTIPPFIPTVSDQDAILHPSTVPPPPVPISRHTKLQRAKELQNASHQQSVAPHFDMRKPSTSSAHPSPALPSRQPIEGPSAQKSSGSLPSVEFRRDQGPSFVPAKRPRASTSSSDSSAMPPPARKFRTVPGIDPPPREQPSPNSLSPVASYWRSPSSTGSSEVARLPAPSHGHSNGPPAPRTGLHSTPLTSRRPTRPSTPPQSVDGKTNSRRRDA</sequence>
<evidence type="ECO:0000256" key="1">
    <source>
        <dbReference type="ARBA" id="ARBA00022581"/>
    </source>
</evidence>
<dbReference type="AlphaFoldDB" id="A0A0C9T131"/>
<feature type="region of interest" description="Disordered" evidence="2">
    <location>
        <begin position="1060"/>
        <end position="1260"/>
    </location>
</feature>
<proteinExistence type="predicted"/>
<protein>
    <submittedName>
        <fullName evidence="3">Uncharacterized protein</fullName>
    </submittedName>
</protein>
<feature type="compositionally biased region" description="Acidic residues" evidence="2">
    <location>
        <begin position="967"/>
        <end position="976"/>
    </location>
</feature>
<dbReference type="HOGENOM" id="CLU_264931_0_0_1"/>
<dbReference type="PANTHER" id="PTHR13037">
    <property type="entry name" value="FORMIN"/>
    <property type="match status" value="1"/>
</dbReference>
<feature type="compositionally biased region" description="Low complexity" evidence="2">
    <location>
        <begin position="1154"/>
        <end position="1163"/>
    </location>
</feature>
<feature type="compositionally biased region" description="Polar residues" evidence="2">
    <location>
        <begin position="1185"/>
        <end position="1206"/>
    </location>
</feature>